<dbReference type="InterPro" id="IPR023214">
    <property type="entry name" value="HAD_sf"/>
</dbReference>
<comment type="caution">
    <text evidence="1">The sequence shown here is derived from an EMBL/GenBank/DDBJ whole genome shotgun (WGS) entry which is preliminary data.</text>
</comment>
<dbReference type="EMBL" id="JBHFNR010000015">
    <property type="protein sequence ID" value="MFB2891717.1"/>
    <property type="molecule type" value="Genomic_DNA"/>
</dbReference>
<evidence type="ECO:0000313" key="1">
    <source>
        <dbReference type="EMBL" id="MFB2891717.1"/>
    </source>
</evidence>
<protein>
    <submittedName>
        <fullName evidence="1">Uncharacterized protein</fullName>
    </submittedName>
</protein>
<evidence type="ECO:0000313" key="2">
    <source>
        <dbReference type="Proteomes" id="UP001576784"/>
    </source>
</evidence>
<dbReference type="SUPFAM" id="SSF53697">
    <property type="entry name" value="SIS domain"/>
    <property type="match status" value="1"/>
</dbReference>
<sequence>MGKPYATELQQLAQTYAIAMSMDIDRLCVAVAASASLPMLVVGSGGALTAAHFMSSLHQRFAQRVAKAVTTLDLIETGPVTREVAVWCLSAGGGNSDIQNAFKTAVLREPQHLFVLCAKTESPLSRLVARYHYTDIFDFDLPSQKDGFLATNSLLAFFVLLARAYHRVFKTDCELPNDLAELVYHKRTADEFHSLLRQECSSLWERDSLAVLYGIPAQPAAVDLESKFVEAALGSIHLADYRNFAHGRHHWLAKRGKSTAVLALTTEVEKELAQKTLQLLPSDVPIVQLYFDGSETVAAIRALVTCLHIVALVGERRGIDPGRPGVPPFGQQLYNLRALGTPSVRFGKETDRAALSVMRKTGTLPEILAAQGELDFWRNAYDEFIQKIQGVSLAAVVFDYDGTLCDGRDRFGSLNSKIAKELSRLLRAGVVVGIATGRGKSVKKALREAILKRYWQRVLVGYYNGADCGLLDEDQCPNAAEEPCAELAPLAEAFRANVRLPQLAELTVRRMQITVEPRPLAPPPLVWSLVQGIVHTTNSPGVTIVTSSHSIDVLAPGVSKCMVVDGVRRMLGILSNAQVLCIGDRGRWPGNDFDLLREPFSLSVDEVSPDPTTCWNLAPAGHRGVQATLDYLGAMQVGDSGLHLDLEEIGRNKK</sequence>
<dbReference type="Gene3D" id="3.40.50.1000">
    <property type="entry name" value="HAD superfamily/HAD-like"/>
    <property type="match status" value="1"/>
</dbReference>
<keyword evidence="2" id="KW-1185">Reference proteome</keyword>
<dbReference type="CDD" id="cd01427">
    <property type="entry name" value="HAD_like"/>
    <property type="match status" value="1"/>
</dbReference>
<organism evidence="1 2">
    <name type="scientific">Floridaenema flaviceps BLCC-F50</name>
    <dbReference type="NCBI Taxonomy" id="3153642"/>
    <lineage>
        <taxon>Bacteria</taxon>
        <taxon>Bacillati</taxon>
        <taxon>Cyanobacteriota</taxon>
        <taxon>Cyanophyceae</taxon>
        <taxon>Oscillatoriophycideae</taxon>
        <taxon>Aerosakkonematales</taxon>
        <taxon>Aerosakkonemataceae</taxon>
        <taxon>Floridanema</taxon>
        <taxon>Floridanema flaviceps</taxon>
    </lineage>
</organism>
<dbReference type="RefSeq" id="WP_413261391.1">
    <property type="nucleotide sequence ID" value="NZ_JBHFNR010000015.1"/>
</dbReference>
<name>A0ABV4XJW7_9CYAN</name>
<dbReference type="InterPro" id="IPR036412">
    <property type="entry name" value="HAD-like_sf"/>
</dbReference>
<proteinExistence type="predicted"/>
<accession>A0ABV4XJW7</accession>
<dbReference type="InterPro" id="IPR046348">
    <property type="entry name" value="SIS_dom_sf"/>
</dbReference>
<dbReference type="Proteomes" id="UP001576784">
    <property type="component" value="Unassembled WGS sequence"/>
</dbReference>
<reference evidence="1 2" key="1">
    <citation type="submission" date="2024-09" db="EMBL/GenBank/DDBJ databases">
        <title>Floridaenema gen nov. (Aerosakkonemataceae, Aerosakkonematales ord. nov., Cyanobacteria) from benthic tropical and subtropical fresh waters, with the description of four new species.</title>
        <authorList>
            <person name="Moretto J.A."/>
            <person name="Berthold D.E."/>
            <person name="Lefler F.W."/>
            <person name="Huang I.-S."/>
            <person name="Laughinghouse H. IV."/>
        </authorList>
    </citation>
    <scope>NUCLEOTIDE SEQUENCE [LARGE SCALE GENOMIC DNA]</scope>
    <source>
        <strain evidence="1 2">BLCC-F50</strain>
    </source>
</reference>
<gene>
    <name evidence="1" type="ORF">ACE1CI_02115</name>
</gene>
<dbReference type="SUPFAM" id="SSF56784">
    <property type="entry name" value="HAD-like"/>
    <property type="match status" value="1"/>
</dbReference>